<name>A0A2W5DMX6_9BURK</name>
<proteinExistence type="predicted"/>
<comment type="caution">
    <text evidence="4">The sequence shown here is derived from an EMBL/GenBank/DDBJ whole genome shotgun (WGS) entry which is preliminary data.</text>
</comment>
<accession>A0A2W5DMX6</accession>
<dbReference type="GO" id="GO:0016746">
    <property type="term" value="F:acyltransferase activity"/>
    <property type="evidence" value="ECO:0007669"/>
    <property type="project" value="UniProtKB-KW"/>
</dbReference>
<organism evidence="4 5">
    <name type="scientific">Roseateles depolymerans</name>
    <dbReference type="NCBI Taxonomy" id="76731"/>
    <lineage>
        <taxon>Bacteria</taxon>
        <taxon>Pseudomonadati</taxon>
        <taxon>Pseudomonadota</taxon>
        <taxon>Betaproteobacteria</taxon>
        <taxon>Burkholderiales</taxon>
        <taxon>Sphaerotilaceae</taxon>
        <taxon>Roseateles</taxon>
    </lineage>
</organism>
<reference evidence="4 5" key="1">
    <citation type="submission" date="2017-08" db="EMBL/GenBank/DDBJ databases">
        <title>Infants hospitalized years apart are colonized by the same room-sourced microbial strains.</title>
        <authorList>
            <person name="Brooks B."/>
            <person name="Olm M.R."/>
            <person name="Firek B.A."/>
            <person name="Baker R."/>
            <person name="Thomas B.C."/>
            <person name="Morowitz M.J."/>
            <person name="Banfield J.F."/>
        </authorList>
    </citation>
    <scope>NUCLEOTIDE SEQUENCE [LARGE SCALE GENOMIC DNA]</scope>
    <source>
        <strain evidence="4">S2_012_000_R2_81</strain>
    </source>
</reference>
<evidence type="ECO:0000256" key="3">
    <source>
        <dbReference type="SAM" id="MobiDB-lite"/>
    </source>
</evidence>
<dbReference type="Proteomes" id="UP000249633">
    <property type="component" value="Unassembled WGS sequence"/>
</dbReference>
<dbReference type="SUPFAM" id="SSF51161">
    <property type="entry name" value="Trimeric LpxA-like enzymes"/>
    <property type="match status" value="1"/>
</dbReference>
<evidence type="ECO:0000256" key="2">
    <source>
        <dbReference type="ARBA" id="ARBA00023315"/>
    </source>
</evidence>
<dbReference type="EMBL" id="QFOD01000009">
    <property type="protein sequence ID" value="PZP32068.1"/>
    <property type="molecule type" value="Genomic_DNA"/>
</dbReference>
<evidence type="ECO:0000313" key="5">
    <source>
        <dbReference type="Proteomes" id="UP000249633"/>
    </source>
</evidence>
<keyword evidence="1" id="KW-0808">Transferase</keyword>
<dbReference type="InterPro" id="IPR011004">
    <property type="entry name" value="Trimer_LpxA-like_sf"/>
</dbReference>
<feature type="region of interest" description="Disordered" evidence="3">
    <location>
        <begin position="1"/>
        <end position="25"/>
    </location>
</feature>
<dbReference type="CDD" id="cd03354">
    <property type="entry name" value="LbH_SAT"/>
    <property type="match status" value="1"/>
</dbReference>
<gene>
    <name evidence="4" type="ORF">DI603_11465</name>
</gene>
<feature type="compositionally biased region" description="Low complexity" evidence="3">
    <location>
        <begin position="1"/>
        <end position="18"/>
    </location>
</feature>
<sequence>MDHAAPSSSTAIATPPLAQRHDGPPPPRLRELLTLDLQACNGRSGGRAMLAALVYEPGFSTVAWHRVAQRVQAAGWRRLAKLIWRFNTAWSSCHLHLDARLGGGLHLPHPAGIVVGAGVELGRFVTLYQHSTVGRNLRDPGYPRLGTGVTVFPGATVIGSLDIEAGVTIGAGTVVSRSLPAGVVVAGNPARIVRYPRPTDTPAAGDKP</sequence>
<dbReference type="PANTHER" id="PTHR42811">
    <property type="entry name" value="SERINE ACETYLTRANSFERASE"/>
    <property type="match status" value="1"/>
</dbReference>
<keyword evidence="2" id="KW-0012">Acyltransferase</keyword>
<dbReference type="Gene3D" id="2.160.10.10">
    <property type="entry name" value="Hexapeptide repeat proteins"/>
    <property type="match status" value="1"/>
</dbReference>
<dbReference type="InterPro" id="IPR045304">
    <property type="entry name" value="LbH_SAT"/>
</dbReference>
<dbReference type="AlphaFoldDB" id="A0A2W5DMX6"/>
<evidence type="ECO:0000256" key="1">
    <source>
        <dbReference type="ARBA" id="ARBA00022679"/>
    </source>
</evidence>
<evidence type="ECO:0000313" key="4">
    <source>
        <dbReference type="EMBL" id="PZP32068.1"/>
    </source>
</evidence>
<protein>
    <recommendedName>
        <fullName evidence="6">Serine acetyltransferase</fullName>
    </recommendedName>
</protein>
<evidence type="ECO:0008006" key="6">
    <source>
        <dbReference type="Google" id="ProtNLM"/>
    </source>
</evidence>